<sequence>MEQTIISKSQLISDRSCNLEMSAIKQMSILNAKVPDAASLAWGLPSFRTPAPIRTATKQALENDPKAGMYALPGGLPELCVAAAREHEHRTGQCVDPDKQVMISAGNMEGLQTLFHAIVDQGDEVIVTDPGFVSHISQIRFNGGVPVFWPMKEARRWDLDIDALPELISPKTKAIVLVNPSNPTGAILSRRTLQGAARIARAHGILIIIDDPYSHFVYDNRDRFFNLASDPSVADCIAYLFTFSKAYAMSGWRVGYMVVPEALRNEIVKIHDLTMICTPRISQIAALAALENEPVHLVEFERILDRRRALICERLDRLPHVFSYVRPQGAYYVFPRVLVRHDNADRFARDLLDQVHVTVTPGSAFGPSGENHVRMAYCVEDDVINLAFDRLEAHFGA</sequence>
<evidence type="ECO:0000313" key="10">
    <source>
        <dbReference type="EMBL" id="SHL51708.1"/>
    </source>
</evidence>
<dbReference type="InterPro" id="IPR050596">
    <property type="entry name" value="AspAT/PAT-like"/>
</dbReference>
<reference evidence="11" key="1">
    <citation type="submission" date="2016-11" db="EMBL/GenBank/DDBJ databases">
        <authorList>
            <person name="Varghese N."/>
            <person name="Submissions S."/>
        </authorList>
    </citation>
    <scope>NUCLEOTIDE SEQUENCE [LARGE SCALE GENOMIC DNA]</scope>
    <source>
        <strain evidence="11">DSM 29327</strain>
    </source>
</reference>
<dbReference type="InterPro" id="IPR015421">
    <property type="entry name" value="PyrdxlP-dep_Trfase_major"/>
</dbReference>
<comment type="similarity">
    <text evidence="2">Belongs to the class-I pyridoxal-phosphate-dependent aminotransferase family.</text>
</comment>
<comment type="cofactor">
    <cofactor evidence="1 8">
        <name>pyridoxal 5'-phosphate</name>
        <dbReference type="ChEBI" id="CHEBI:597326"/>
    </cofactor>
</comment>
<evidence type="ECO:0000256" key="5">
    <source>
        <dbReference type="ARBA" id="ARBA00022679"/>
    </source>
</evidence>
<dbReference type="PROSITE" id="PS00599">
    <property type="entry name" value="AA_TRANSFER_CLASS_2"/>
    <property type="match status" value="1"/>
</dbReference>
<evidence type="ECO:0000256" key="6">
    <source>
        <dbReference type="ARBA" id="ARBA00022898"/>
    </source>
</evidence>
<dbReference type="EMBL" id="FRBN01000017">
    <property type="protein sequence ID" value="SHL51708.1"/>
    <property type="molecule type" value="Genomic_DNA"/>
</dbReference>
<dbReference type="GO" id="GO:0006520">
    <property type="term" value="P:amino acid metabolic process"/>
    <property type="evidence" value="ECO:0007669"/>
    <property type="project" value="InterPro"/>
</dbReference>
<evidence type="ECO:0000256" key="3">
    <source>
        <dbReference type="ARBA" id="ARBA00012753"/>
    </source>
</evidence>
<dbReference type="InterPro" id="IPR001917">
    <property type="entry name" value="Aminotrans_II_pyridoxalP_BS"/>
</dbReference>
<keyword evidence="4 10" id="KW-0032">Aminotransferase</keyword>
<dbReference type="STRING" id="1054996.SAMN05444414_11715"/>
<dbReference type="InterPro" id="IPR015422">
    <property type="entry name" value="PyrdxlP-dep_Trfase_small"/>
</dbReference>
<evidence type="ECO:0000256" key="2">
    <source>
        <dbReference type="ARBA" id="ARBA00007441"/>
    </source>
</evidence>
<evidence type="ECO:0000313" key="11">
    <source>
        <dbReference type="Proteomes" id="UP000184191"/>
    </source>
</evidence>
<dbReference type="PANTHER" id="PTHR46383">
    <property type="entry name" value="ASPARTATE AMINOTRANSFERASE"/>
    <property type="match status" value="1"/>
</dbReference>
<dbReference type="Pfam" id="PF00155">
    <property type="entry name" value="Aminotran_1_2"/>
    <property type="match status" value="1"/>
</dbReference>
<gene>
    <name evidence="10" type="ORF">SAMN05444414_11715</name>
</gene>
<keyword evidence="6 8" id="KW-0663">Pyridoxal phosphate</keyword>
<dbReference type="RefSeq" id="WP_073198992.1">
    <property type="nucleotide sequence ID" value="NZ_FRBN01000017.1"/>
</dbReference>
<dbReference type="Gene3D" id="3.40.640.10">
    <property type="entry name" value="Type I PLP-dependent aspartate aminotransferase-like (Major domain)"/>
    <property type="match status" value="1"/>
</dbReference>
<dbReference type="GO" id="GO:0030170">
    <property type="term" value="F:pyridoxal phosphate binding"/>
    <property type="evidence" value="ECO:0007669"/>
    <property type="project" value="InterPro"/>
</dbReference>
<dbReference type="SUPFAM" id="SSF53383">
    <property type="entry name" value="PLP-dependent transferases"/>
    <property type="match status" value="1"/>
</dbReference>
<proteinExistence type="inferred from homology"/>
<protein>
    <recommendedName>
        <fullName evidence="3">aspartate transaminase</fullName>
        <ecNumber evidence="3">2.6.1.1</ecNumber>
    </recommendedName>
</protein>
<keyword evidence="11" id="KW-1185">Reference proteome</keyword>
<feature type="domain" description="Aminotransferase class I/classII large" evidence="9">
    <location>
        <begin position="40"/>
        <end position="390"/>
    </location>
</feature>
<evidence type="ECO:0000256" key="4">
    <source>
        <dbReference type="ARBA" id="ARBA00022576"/>
    </source>
</evidence>
<name>A0A1M7B9J3_9RHOB</name>
<comment type="similarity">
    <text evidence="8">Belongs to the class-II pyridoxal-phosphate-dependent aminotransferase family.</text>
</comment>
<evidence type="ECO:0000256" key="7">
    <source>
        <dbReference type="ARBA" id="ARBA00049185"/>
    </source>
</evidence>
<accession>A0A1M7B9J3</accession>
<dbReference type="InterPro" id="IPR004839">
    <property type="entry name" value="Aminotransferase_I/II_large"/>
</dbReference>
<dbReference type="Proteomes" id="UP000184191">
    <property type="component" value="Unassembled WGS sequence"/>
</dbReference>
<evidence type="ECO:0000256" key="1">
    <source>
        <dbReference type="ARBA" id="ARBA00001933"/>
    </source>
</evidence>
<keyword evidence="5 10" id="KW-0808">Transferase</keyword>
<dbReference type="Gene3D" id="3.90.1150.10">
    <property type="entry name" value="Aspartate Aminotransferase, domain 1"/>
    <property type="match status" value="1"/>
</dbReference>
<comment type="catalytic activity">
    <reaction evidence="7">
        <text>L-aspartate + 2-oxoglutarate = oxaloacetate + L-glutamate</text>
        <dbReference type="Rhea" id="RHEA:21824"/>
        <dbReference type="ChEBI" id="CHEBI:16452"/>
        <dbReference type="ChEBI" id="CHEBI:16810"/>
        <dbReference type="ChEBI" id="CHEBI:29985"/>
        <dbReference type="ChEBI" id="CHEBI:29991"/>
        <dbReference type="EC" id="2.6.1.1"/>
    </reaction>
</comment>
<dbReference type="InterPro" id="IPR015424">
    <property type="entry name" value="PyrdxlP-dep_Trfase"/>
</dbReference>
<dbReference type="EC" id="2.6.1.1" evidence="3"/>
<dbReference type="OrthoDB" id="9804407at2"/>
<evidence type="ECO:0000256" key="8">
    <source>
        <dbReference type="RuleBase" id="RU003693"/>
    </source>
</evidence>
<evidence type="ECO:0000259" key="9">
    <source>
        <dbReference type="Pfam" id="PF00155"/>
    </source>
</evidence>
<dbReference type="GO" id="GO:0004069">
    <property type="term" value="F:L-aspartate:2-oxoglutarate aminotransferase activity"/>
    <property type="evidence" value="ECO:0007669"/>
    <property type="project" value="UniProtKB-EC"/>
</dbReference>
<dbReference type="CDD" id="cd00609">
    <property type="entry name" value="AAT_like"/>
    <property type="match status" value="1"/>
</dbReference>
<dbReference type="AlphaFoldDB" id="A0A1M7B9J3"/>
<organism evidence="10 11">
    <name type="scientific">Roseovarius marisflavi</name>
    <dbReference type="NCBI Taxonomy" id="1054996"/>
    <lineage>
        <taxon>Bacteria</taxon>
        <taxon>Pseudomonadati</taxon>
        <taxon>Pseudomonadota</taxon>
        <taxon>Alphaproteobacteria</taxon>
        <taxon>Rhodobacterales</taxon>
        <taxon>Roseobacteraceae</taxon>
        <taxon>Roseovarius</taxon>
    </lineage>
</organism>